<dbReference type="PROSITE" id="PS00041">
    <property type="entry name" value="HTH_ARAC_FAMILY_1"/>
    <property type="match status" value="1"/>
</dbReference>
<keyword evidence="3" id="KW-0804">Transcription</keyword>
<dbReference type="SUPFAM" id="SSF46689">
    <property type="entry name" value="Homeodomain-like"/>
    <property type="match status" value="2"/>
</dbReference>
<keyword evidence="2" id="KW-0238">DNA-binding</keyword>
<name>A0ABS9W1D2_9PROT</name>
<keyword evidence="1" id="KW-0805">Transcription regulation</keyword>
<organism evidence="5 6">
    <name type="scientific">Teichococcus vastitatis</name>
    <dbReference type="NCBI Taxonomy" id="2307076"/>
    <lineage>
        <taxon>Bacteria</taxon>
        <taxon>Pseudomonadati</taxon>
        <taxon>Pseudomonadota</taxon>
        <taxon>Alphaproteobacteria</taxon>
        <taxon>Acetobacterales</taxon>
        <taxon>Roseomonadaceae</taxon>
        <taxon>Roseomonas</taxon>
    </lineage>
</organism>
<dbReference type="EMBL" id="JALBUU010000004">
    <property type="protein sequence ID" value="MCI0752655.1"/>
    <property type="molecule type" value="Genomic_DNA"/>
</dbReference>
<dbReference type="Gene3D" id="1.10.10.60">
    <property type="entry name" value="Homeodomain-like"/>
    <property type="match status" value="2"/>
</dbReference>
<dbReference type="InterPro" id="IPR009594">
    <property type="entry name" value="Tscrpt_reg_HTH_AraC_N"/>
</dbReference>
<evidence type="ECO:0000256" key="3">
    <source>
        <dbReference type="ARBA" id="ARBA00023163"/>
    </source>
</evidence>
<dbReference type="SMART" id="SM00342">
    <property type="entry name" value="HTH_ARAC"/>
    <property type="match status" value="1"/>
</dbReference>
<comment type="caution">
    <text evidence="5">The sequence shown here is derived from an EMBL/GenBank/DDBJ whole genome shotgun (WGS) entry which is preliminary data.</text>
</comment>
<keyword evidence="6" id="KW-1185">Reference proteome</keyword>
<evidence type="ECO:0000259" key="4">
    <source>
        <dbReference type="PROSITE" id="PS01124"/>
    </source>
</evidence>
<dbReference type="Pfam" id="PF06719">
    <property type="entry name" value="AraC_N"/>
    <property type="match status" value="1"/>
</dbReference>
<evidence type="ECO:0000256" key="2">
    <source>
        <dbReference type="ARBA" id="ARBA00023125"/>
    </source>
</evidence>
<gene>
    <name evidence="5" type="ORF">MON41_02605</name>
</gene>
<dbReference type="Pfam" id="PF12833">
    <property type="entry name" value="HTH_18"/>
    <property type="match status" value="1"/>
</dbReference>
<dbReference type="InterPro" id="IPR009057">
    <property type="entry name" value="Homeodomain-like_sf"/>
</dbReference>
<sequence>MTLLAEMAALALRHAPECGRTSPAPGLLLMRADGTTGPVGGLYGPSLCVVLQGAKRTSLGSRSFRYDAGKYLVASVDLPVTGRIIEASPRQPYLAMALSIDAASLSALLLENEADTAAPPAPGLAICTLEAELAEPLLRLLRLLDRPRDIPALLPLLSREILYRLLQGPQRGMLRQLALAGSPTARIARAIGWIREHYDAPLRIEALARLAHMSPSTFHRHFRAVTALTPLQFQKQLRLQEARRRLLAGEAEIASVGFALGYESPSQFSREYRRLFGEPPGRDGAALRAALGPAGTTADPAALAAVQQG</sequence>
<dbReference type="RefSeq" id="WP_120008305.1">
    <property type="nucleotide sequence ID" value="NZ_JALBUU010000004.1"/>
</dbReference>
<evidence type="ECO:0000256" key="1">
    <source>
        <dbReference type="ARBA" id="ARBA00023015"/>
    </source>
</evidence>
<dbReference type="InterPro" id="IPR018062">
    <property type="entry name" value="HTH_AraC-typ_CS"/>
</dbReference>
<feature type="domain" description="HTH araC/xylS-type" evidence="4">
    <location>
        <begin position="188"/>
        <end position="286"/>
    </location>
</feature>
<evidence type="ECO:0000313" key="5">
    <source>
        <dbReference type="EMBL" id="MCI0752655.1"/>
    </source>
</evidence>
<evidence type="ECO:0000313" key="6">
    <source>
        <dbReference type="Proteomes" id="UP001201985"/>
    </source>
</evidence>
<dbReference type="PANTHER" id="PTHR43436">
    <property type="entry name" value="ARAC-FAMILY TRANSCRIPTIONAL REGULATOR"/>
    <property type="match status" value="1"/>
</dbReference>
<protein>
    <submittedName>
        <fullName evidence="5">AraC family transcriptional regulator</fullName>
    </submittedName>
</protein>
<reference evidence="5 6" key="1">
    <citation type="submission" date="2022-03" db="EMBL/GenBank/DDBJ databases">
        <title>Complete genome analysis of Roseomonas KG 17.1 : a prolific producer of plant growth promoters.</title>
        <authorList>
            <person name="Saadouli I."/>
            <person name="Najjari A."/>
            <person name="Mosbah A."/>
            <person name="Ouzari H.I."/>
        </authorList>
    </citation>
    <scope>NUCLEOTIDE SEQUENCE [LARGE SCALE GENOMIC DNA]</scope>
    <source>
        <strain evidence="5 6">KG17-1</strain>
    </source>
</reference>
<accession>A0ABS9W1D2</accession>
<dbReference type="PANTHER" id="PTHR43436:SF1">
    <property type="entry name" value="TRANSCRIPTIONAL REGULATORY PROTEIN"/>
    <property type="match status" value="1"/>
</dbReference>
<dbReference type="Proteomes" id="UP001201985">
    <property type="component" value="Unassembled WGS sequence"/>
</dbReference>
<dbReference type="InterPro" id="IPR018060">
    <property type="entry name" value="HTH_AraC"/>
</dbReference>
<proteinExistence type="predicted"/>
<dbReference type="PROSITE" id="PS01124">
    <property type="entry name" value="HTH_ARAC_FAMILY_2"/>
    <property type="match status" value="1"/>
</dbReference>